<reference evidence="2" key="1">
    <citation type="submission" date="2021-01" db="EMBL/GenBank/DDBJ databases">
        <title>Whole genome shotgun sequence of Sinosporangium siamense NBRC 109515.</title>
        <authorList>
            <person name="Komaki H."/>
            <person name="Tamura T."/>
        </authorList>
    </citation>
    <scope>NUCLEOTIDE SEQUENCE</scope>
    <source>
        <strain evidence="2">NBRC 109515</strain>
    </source>
</reference>
<sequence length="171" mass="19725">MRAFTPADLDALHTFNRLPEVARYLYWRPRTLEQTRAALEVKLGQTSLTESDQEMAIAVELRSTGHLIGEASLFYRSKEHRQAEIGYVFNPEFHGHGYATETARELLRLAFDGLGAHRTIGRLDARNTRSAALLQRLGMRREAYLAENEFVKGEWADEVVYAMLDREWRAR</sequence>
<protein>
    <submittedName>
        <fullName evidence="2">N-acetyltransferase</fullName>
    </submittedName>
</protein>
<keyword evidence="3" id="KW-1185">Reference proteome</keyword>
<dbReference type="InterPro" id="IPR051531">
    <property type="entry name" value="N-acetyltransferase"/>
</dbReference>
<organism evidence="2 3">
    <name type="scientific">Sinosporangium siamense</name>
    <dbReference type="NCBI Taxonomy" id="1367973"/>
    <lineage>
        <taxon>Bacteria</taxon>
        <taxon>Bacillati</taxon>
        <taxon>Actinomycetota</taxon>
        <taxon>Actinomycetes</taxon>
        <taxon>Streptosporangiales</taxon>
        <taxon>Streptosporangiaceae</taxon>
        <taxon>Sinosporangium</taxon>
    </lineage>
</organism>
<dbReference type="SUPFAM" id="SSF55729">
    <property type="entry name" value="Acyl-CoA N-acyltransferases (Nat)"/>
    <property type="match status" value="1"/>
</dbReference>
<proteinExistence type="predicted"/>
<dbReference type="PANTHER" id="PTHR43792:SF1">
    <property type="entry name" value="N-ACETYLTRANSFERASE DOMAIN-CONTAINING PROTEIN"/>
    <property type="match status" value="1"/>
</dbReference>
<evidence type="ECO:0000313" key="3">
    <source>
        <dbReference type="Proteomes" id="UP000606172"/>
    </source>
</evidence>
<dbReference type="InterPro" id="IPR000182">
    <property type="entry name" value="GNAT_dom"/>
</dbReference>
<accession>A0A919VBM0</accession>
<dbReference type="Gene3D" id="3.40.630.30">
    <property type="match status" value="1"/>
</dbReference>
<dbReference type="PANTHER" id="PTHR43792">
    <property type="entry name" value="GNAT FAMILY, PUTATIVE (AFU_ORTHOLOGUE AFUA_3G00765)-RELATED-RELATED"/>
    <property type="match status" value="1"/>
</dbReference>
<name>A0A919VBM0_9ACTN</name>
<comment type="caution">
    <text evidence="2">The sequence shown here is derived from an EMBL/GenBank/DDBJ whole genome shotgun (WGS) entry which is preliminary data.</text>
</comment>
<dbReference type="EMBL" id="BOOW01000061">
    <property type="protein sequence ID" value="GII97518.1"/>
    <property type="molecule type" value="Genomic_DNA"/>
</dbReference>
<dbReference type="PROSITE" id="PS51186">
    <property type="entry name" value="GNAT"/>
    <property type="match status" value="1"/>
</dbReference>
<gene>
    <name evidence="2" type="ORF">Ssi02_77490</name>
</gene>
<feature type="domain" description="N-acetyltransferase" evidence="1">
    <location>
        <begin position="1"/>
        <end position="166"/>
    </location>
</feature>
<evidence type="ECO:0000313" key="2">
    <source>
        <dbReference type="EMBL" id="GII97518.1"/>
    </source>
</evidence>
<dbReference type="Pfam" id="PF13302">
    <property type="entry name" value="Acetyltransf_3"/>
    <property type="match status" value="1"/>
</dbReference>
<evidence type="ECO:0000259" key="1">
    <source>
        <dbReference type="PROSITE" id="PS51186"/>
    </source>
</evidence>
<dbReference type="Proteomes" id="UP000606172">
    <property type="component" value="Unassembled WGS sequence"/>
</dbReference>
<dbReference type="GO" id="GO:0016747">
    <property type="term" value="F:acyltransferase activity, transferring groups other than amino-acyl groups"/>
    <property type="evidence" value="ECO:0007669"/>
    <property type="project" value="InterPro"/>
</dbReference>
<dbReference type="InterPro" id="IPR016181">
    <property type="entry name" value="Acyl_CoA_acyltransferase"/>
</dbReference>
<dbReference type="AlphaFoldDB" id="A0A919VBM0"/>